<reference evidence="3" key="1">
    <citation type="submission" date="2018-11" db="EMBL/GenBank/DDBJ databases">
        <title>Chitinophaga lutea sp.nov., isolate from arsenic contaminated soil.</title>
        <authorList>
            <person name="Zong Y."/>
        </authorList>
    </citation>
    <scope>NUCLEOTIDE SEQUENCE [LARGE SCALE GENOMIC DNA]</scope>
    <source>
        <strain evidence="3">YLT18</strain>
    </source>
</reference>
<evidence type="ECO:0000313" key="3">
    <source>
        <dbReference type="Proteomes" id="UP000279089"/>
    </source>
</evidence>
<dbReference type="InterPro" id="IPR011486">
    <property type="entry name" value="BBP2"/>
</dbReference>
<dbReference type="AlphaFoldDB" id="A0A3N4M9X4"/>
<feature type="chain" id="PRO_5018066088" evidence="1">
    <location>
        <begin position="21"/>
        <end position="350"/>
    </location>
</feature>
<evidence type="ECO:0000313" key="2">
    <source>
        <dbReference type="EMBL" id="RPD40341.1"/>
    </source>
</evidence>
<name>A0A3N4M9X4_9BACT</name>
<dbReference type="EMBL" id="RMBX01000007">
    <property type="protein sequence ID" value="RPD40341.1"/>
    <property type="molecule type" value="Genomic_DNA"/>
</dbReference>
<protein>
    <submittedName>
        <fullName evidence="2">Porin</fullName>
    </submittedName>
</protein>
<proteinExistence type="predicted"/>
<organism evidence="2 3">
    <name type="scientific">Chitinophaga barathri</name>
    <dbReference type="NCBI Taxonomy" id="1647451"/>
    <lineage>
        <taxon>Bacteria</taxon>
        <taxon>Pseudomonadati</taxon>
        <taxon>Bacteroidota</taxon>
        <taxon>Chitinophagia</taxon>
        <taxon>Chitinophagales</taxon>
        <taxon>Chitinophagaceae</taxon>
        <taxon>Chitinophaga</taxon>
    </lineage>
</organism>
<sequence>MMRKSLFALLAVFFAMSAQAQDSLRLLPPGFKISGSADVYYKYNFNESTDGKTSFTNTHNSFELNMISLKLESSFKNVGMVADIGFGKRAEDFSYNDEKTRLAIKQLYISYAPASWLKFTMGSYSTHVGYELVDAYANRNYSMSYMFSYGPFFHTGVKADLTFGSHSFMVGVFNPTDFKSATWGGIKFIGAQYGFAPASVPLKFYLNYIGGRDTFQTRNDQLDAVITYQVAPKFGIGYNGTYSMYKNGVSSNWYGSALYLNYDPVESFGLTLRGEIFGDKDNIKVYTDKTEYPEGGNVFALTLSAQYKIGGFTLIPEVRFDSGSKDVFFDKDNVPKSSSANVLLAAIYKF</sequence>
<dbReference type="OrthoDB" id="1114561at2"/>
<evidence type="ECO:0000256" key="1">
    <source>
        <dbReference type="SAM" id="SignalP"/>
    </source>
</evidence>
<accession>A0A3N4M9X4</accession>
<dbReference type="RefSeq" id="WP_120517341.1">
    <property type="nucleotide sequence ID" value="NZ_QXZY01000008.1"/>
</dbReference>
<keyword evidence="1" id="KW-0732">Signal</keyword>
<gene>
    <name evidence="2" type="ORF">EG028_13555</name>
</gene>
<dbReference type="Proteomes" id="UP000279089">
    <property type="component" value="Unassembled WGS sequence"/>
</dbReference>
<comment type="caution">
    <text evidence="2">The sequence shown here is derived from an EMBL/GenBank/DDBJ whole genome shotgun (WGS) entry which is preliminary data.</text>
</comment>
<keyword evidence="3" id="KW-1185">Reference proteome</keyword>
<feature type="signal peptide" evidence="1">
    <location>
        <begin position="1"/>
        <end position="20"/>
    </location>
</feature>
<dbReference type="Pfam" id="PF07642">
    <property type="entry name" value="BBP2"/>
    <property type="match status" value="1"/>
</dbReference>
<dbReference type="SUPFAM" id="SSF56935">
    <property type="entry name" value="Porins"/>
    <property type="match status" value="1"/>
</dbReference>